<sequence>MGRYKRTSDRKLIYSQEILNEIKEKIKSGRSKRSLATEYGTKESTLRKRFKPVFTVEMETELSEQIRRLDKLFFGLTFKHFVIFV</sequence>
<dbReference type="AlphaFoldDB" id="A0ABD1E3T8"/>
<proteinExistence type="predicted"/>
<evidence type="ECO:0008006" key="3">
    <source>
        <dbReference type="Google" id="ProtNLM"/>
    </source>
</evidence>
<accession>A0ABD1E3T8</accession>
<reference evidence="1 2" key="1">
    <citation type="submission" date="2024-05" db="EMBL/GenBank/DDBJ databases">
        <title>Genetic variation in Jamaican populations of the coffee berry borer (Hypothenemus hampei).</title>
        <authorList>
            <person name="Errbii M."/>
            <person name="Myrie A."/>
        </authorList>
    </citation>
    <scope>NUCLEOTIDE SEQUENCE [LARGE SCALE GENOMIC DNA]</scope>
    <source>
        <strain evidence="1">JA-Hopewell-2020-01-JO</strain>
        <tissue evidence="1">Whole body</tissue>
    </source>
</reference>
<dbReference type="Proteomes" id="UP001566132">
    <property type="component" value="Unassembled WGS sequence"/>
</dbReference>
<evidence type="ECO:0000313" key="2">
    <source>
        <dbReference type="Proteomes" id="UP001566132"/>
    </source>
</evidence>
<keyword evidence="2" id="KW-1185">Reference proteome</keyword>
<comment type="caution">
    <text evidence="1">The sequence shown here is derived from an EMBL/GenBank/DDBJ whole genome shotgun (WGS) entry which is preliminary data.</text>
</comment>
<dbReference type="EMBL" id="JBDJPC010000012">
    <property type="protein sequence ID" value="KAL1489337.1"/>
    <property type="molecule type" value="Genomic_DNA"/>
</dbReference>
<name>A0ABD1E3T8_HYPHA</name>
<protein>
    <recommendedName>
        <fullName evidence="3">HTH psq-type domain-containing protein</fullName>
    </recommendedName>
</protein>
<gene>
    <name evidence="1" type="ORF">ABEB36_014253</name>
</gene>
<organism evidence="1 2">
    <name type="scientific">Hypothenemus hampei</name>
    <name type="common">Coffee berry borer</name>
    <dbReference type="NCBI Taxonomy" id="57062"/>
    <lineage>
        <taxon>Eukaryota</taxon>
        <taxon>Metazoa</taxon>
        <taxon>Ecdysozoa</taxon>
        <taxon>Arthropoda</taxon>
        <taxon>Hexapoda</taxon>
        <taxon>Insecta</taxon>
        <taxon>Pterygota</taxon>
        <taxon>Neoptera</taxon>
        <taxon>Endopterygota</taxon>
        <taxon>Coleoptera</taxon>
        <taxon>Polyphaga</taxon>
        <taxon>Cucujiformia</taxon>
        <taxon>Curculionidae</taxon>
        <taxon>Scolytinae</taxon>
        <taxon>Hypothenemus</taxon>
    </lineage>
</organism>
<evidence type="ECO:0000313" key="1">
    <source>
        <dbReference type="EMBL" id="KAL1489337.1"/>
    </source>
</evidence>